<gene>
    <name evidence="4" type="primary">rpl27</name>
</gene>
<name>A0A7G1MNM2_9STRA</name>
<dbReference type="PROSITE" id="PS00831">
    <property type="entry name" value="RIBOSOMAL_L27"/>
    <property type="match status" value="1"/>
</dbReference>
<dbReference type="InterPro" id="IPR001684">
    <property type="entry name" value="Ribosomal_bL27"/>
</dbReference>
<organism evidence="4">
    <name type="scientific">Pteridomonas sp. YPF1301</name>
    <dbReference type="NCBI Taxonomy" id="2766739"/>
    <lineage>
        <taxon>Eukaryota</taxon>
        <taxon>Sar</taxon>
        <taxon>Stramenopiles</taxon>
        <taxon>Ochrophyta</taxon>
        <taxon>Dictyochophyceae</taxon>
        <taxon>Pedinellales</taxon>
        <taxon>Pteridomonas</taxon>
    </lineage>
</organism>
<evidence type="ECO:0000256" key="3">
    <source>
        <dbReference type="ARBA" id="ARBA00023274"/>
    </source>
</evidence>
<dbReference type="GO" id="GO:0006412">
    <property type="term" value="P:translation"/>
    <property type="evidence" value="ECO:0007669"/>
    <property type="project" value="InterPro"/>
</dbReference>
<dbReference type="PANTHER" id="PTHR15893">
    <property type="entry name" value="RIBOSOMAL PROTEIN L27"/>
    <property type="match status" value="1"/>
</dbReference>
<dbReference type="GO" id="GO:1990904">
    <property type="term" value="C:ribonucleoprotein complex"/>
    <property type="evidence" value="ECO:0007669"/>
    <property type="project" value="UniProtKB-KW"/>
</dbReference>
<dbReference type="Gene3D" id="2.40.50.100">
    <property type="match status" value="1"/>
</dbReference>
<evidence type="ECO:0000256" key="1">
    <source>
        <dbReference type="ARBA" id="ARBA00010797"/>
    </source>
</evidence>
<evidence type="ECO:0000256" key="2">
    <source>
        <dbReference type="ARBA" id="ARBA00022980"/>
    </source>
</evidence>
<proteinExistence type="inferred from homology"/>
<dbReference type="EMBL" id="LC580440">
    <property type="protein sequence ID" value="BCL05905.1"/>
    <property type="molecule type" value="Genomic_DNA"/>
</dbReference>
<dbReference type="NCBIfam" id="TIGR00062">
    <property type="entry name" value="L27"/>
    <property type="match status" value="1"/>
</dbReference>
<geneLocation type="plastid" evidence="4"/>
<dbReference type="GO" id="GO:0003735">
    <property type="term" value="F:structural constituent of ribosome"/>
    <property type="evidence" value="ECO:0007669"/>
    <property type="project" value="InterPro"/>
</dbReference>
<dbReference type="GO" id="GO:0005840">
    <property type="term" value="C:ribosome"/>
    <property type="evidence" value="ECO:0007669"/>
    <property type="project" value="UniProtKB-KW"/>
</dbReference>
<keyword evidence="3" id="KW-0687">Ribonucleoprotein</keyword>
<dbReference type="InterPro" id="IPR018261">
    <property type="entry name" value="Ribosomal_bL27_CS"/>
</dbReference>
<keyword evidence="4" id="KW-0934">Plastid</keyword>
<dbReference type="FunFam" id="2.40.50.100:FF:000060">
    <property type="entry name" value="Apicoplast ribosomal protein L27"/>
    <property type="match status" value="1"/>
</dbReference>
<dbReference type="PANTHER" id="PTHR15893:SF0">
    <property type="entry name" value="LARGE RIBOSOMAL SUBUNIT PROTEIN BL27M"/>
    <property type="match status" value="1"/>
</dbReference>
<dbReference type="SUPFAM" id="SSF110324">
    <property type="entry name" value="Ribosomal L27 protein-like"/>
    <property type="match status" value="1"/>
</dbReference>
<protein>
    <submittedName>
        <fullName evidence="4">Ribosomal protein L27</fullName>
    </submittedName>
</protein>
<sequence length="86" mass="9613">MAHKKGASSTKNGRDSISKRLGIKIYGGAIIKAGNIILRQRGLKYKAGKNIICGKDFTLVAKKSGYVLYEFLKFNILKVYLKEFKT</sequence>
<reference evidence="4" key="1">
    <citation type="submission" date="2020-09" db="EMBL/GenBank/DDBJ databases">
        <title>Highly reduced plastid genomes of the non-photosynthetic dictyochophyceans Pteridomonas spp. (Ochrophyta, SAR).</title>
        <authorList>
            <person name="Kayama M."/>
            <person name="Kamikawa R."/>
        </authorList>
    </citation>
    <scope>NUCLEOTIDE SEQUENCE</scope>
    <source>
        <strain evidence="4">YPF1301</strain>
    </source>
</reference>
<comment type="similarity">
    <text evidence="1">Belongs to the bacterial ribosomal protein bL27 family.</text>
</comment>
<accession>A0A7G1MNM2</accession>
<evidence type="ECO:0000313" key="4">
    <source>
        <dbReference type="EMBL" id="BCL05905.1"/>
    </source>
</evidence>
<dbReference type="PRINTS" id="PR00063">
    <property type="entry name" value="RIBOSOMALL27"/>
</dbReference>
<dbReference type="Pfam" id="PF01016">
    <property type="entry name" value="Ribosomal_L27"/>
    <property type="match status" value="1"/>
</dbReference>
<dbReference type="AlphaFoldDB" id="A0A7G1MNM2"/>
<keyword evidence="2 4" id="KW-0689">Ribosomal protein</keyword>